<gene>
    <name evidence="1" type="ORF">TWF696_005809</name>
</gene>
<organism evidence="1 2">
    <name type="scientific">Orbilia brochopaga</name>
    <dbReference type="NCBI Taxonomy" id="3140254"/>
    <lineage>
        <taxon>Eukaryota</taxon>
        <taxon>Fungi</taxon>
        <taxon>Dikarya</taxon>
        <taxon>Ascomycota</taxon>
        <taxon>Pezizomycotina</taxon>
        <taxon>Orbiliomycetes</taxon>
        <taxon>Orbiliales</taxon>
        <taxon>Orbiliaceae</taxon>
        <taxon>Orbilia</taxon>
    </lineage>
</organism>
<comment type="caution">
    <text evidence="1">The sequence shown here is derived from an EMBL/GenBank/DDBJ whole genome shotgun (WGS) entry which is preliminary data.</text>
</comment>
<reference evidence="1 2" key="1">
    <citation type="submission" date="2019-10" db="EMBL/GenBank/DDBJ databases">
        <authorList>
            <person name="Palmer J.M."/>
        </authorList>
    </citation>
    <scope>NUCLEOTIDE SEQUENCE [LARGE SCALE GENOMIC DNA]</scope>
    <source>
        <strain evidence="1 2">TWF696</strain>
    </source>
</reference>
<dbReference type="EMBL" id="JAVHNQ010000004">
    <property type="protein sequence ID" value="KAK6349524.1"/>
    <property type="molecule type" value="Genomic_DNA"/>
</dbReference>
<evidence type="ECO:0000313" key="2">
    <source>
        <dbReference type="Proteomes" id="UP001375240"/>
    </source>
</evidence>
<dbReference type="Proteomes" id="UP001375240">
    <property type="component" value="Unassembled WGS sequence"/>
</dbReference>
<name>A0AAV9UV68_9PEZI</name>
<sequence>MAPQSATLDYEEECVERVFNQTKTSTETIRPNHICNADLSKDALEKIFKTTVPDFESSKLYMAGLMHLCCSLDYNVRVRNPPSSSFEMSLYQCETVEEARNIFKGSLYGYNMPGLLRPGPAKTACIGSYALGGLGRLKFVRDTMFVDIMDPSFCLKEEEMLKLGKALDNHFVAGRVETPRQKTLPSCILHCSEKMTVPVGQTITLKVKHDENHYRLDATIEHPDLIGATGWDKDPSEMSFEASKEGVTRICLISIHNKTFHTARSRPVEVNITSRIC</sequence>
<proteinExistence type="predicted"/>
<keyword evidence="2" id="KW-1185">Reference proteome</keyword>
<protein>
    <submittedName>
        <fullName evidence="1">Uncharacterized protein</fullName>
    </submittedName>
</protein>
<accession>A0AAV9UV68</accession>
<dbReference type="AlphaFoldDB" id="A0AAV9UV68"/>
<evidence type="ECO:0000313" key="1">
    <source>
        <dbReference type="EMBL" id="KAK6349524.1"/>
    </source>
</evidence>